<name>A0A9Q3D9A4_9BASI</name>
<dbReference type="EMBL" id="AVOT02015123">
    <property type="protein sequence ID" value="MBW0499154.1"/>
    <property type="molecule type" value="Genomic_DNA"/>
</dbReference>
<feature type="region of interest" description="Disordered" evidence="1">
    <location>
        <begin position="61"/>
        <end position="82"/>
    </location>
</feature>
<dbReference type="Proteomes" id="UP000765509">
    <property type="component" value="Unassembled WGS sequence"/>
</dbReference>
<sequence length="82" mass="8863">MGGSPSAFHRENYGSSSQNPPTEGDSIINSDEESHKSIHTDSTGKQSIFLKDFERLGIEDAVSQNVSQEGKEEITSGGEYLS</sequence>
<evidence type="ECO:0000313" key="3">
    <source>
        <dbReference type="Proteomes" id="UP000765509"/>
    </source>
</evidence>
<feature type="region of interest" description="Disordered" evidence="1">
    <location>
        <begin position="1"/>
        <end position="46"/>
    </location>
</feature>
<organism evidence="2 3">
    <name type="scientific">Austropuccinia psidii MF-1</name>
    <dbReference type="NCBI Taxonomy" id="1389203"/>
    <lineage>
        <taxon>Eukaryota</taxon>
        <taxon>Fungi</taxon>
        <taxon>Dikarya</taxon>
        <taxon>Basidiomycota</taxon>
        <taxon>Pucciniomycotina</taxon>
        <taxon>Pucciniomycetes</taxon>
        <taxon>Pucciniales</taxon>
        <taxon>Sphaerophragmiaceae</taxon>
        <taxon>Austropuccinia</taxon>
    </lineage>
</organism>
<reference evidence="2" key="1">
    <citation type="submission" date="2021-03" db="EMBL/GenBank/DDBJ databases">
        <title>Draft genome sequence of rust myrtle Austropuccinia psidii MF-1, a brazilian biotype.</title>
        <authorList>
            <person name="Quecine M.C."/>
            <person name="Pachon D.M.R."/>
            <person name="Bonatelli M.L."/>
            <person name="Correr F.H."/>
            <person name="Franceschini L.M."/>
            <person name="Leite T.F."/>
            <person name="Margarido G.R.A."/>
            <person name="Almeida C.A."/>
            <person name="Ferrarezi J.A."/>
            <person name="Labate C.A."/>
        </authorList>
    </citation>
    <scope>NUCLEOTIDE SEQUENCE</scope>
    <source>
        <strain evidence="2">MF-1</strain>
    </source>
</reference>
<gene>
    <name evidence="2" type="ORF">O181_038869</name>
</gene>
<dbReference type="AlphaFoldDB" id="A0A9Q3D9A4"/>
<keyword evidence="3" id="KW-1185">Reference proteome</keyword>
<evidence type="ECO:0000313" key="2">
    <source>
        <dbReference type="EMBL" id="MBW0499154.1"/>
    </source>
</evidence>
<proteinExistence type="predicted"/>
<accession>A0A9Q3D9A4</accession>
<protein>
    <submittedName>
        <fullName evidence="2">Uncharacterized protein</fullName>
    </submittedName>
</protein>
<evidence type="ECO:0000256" key="1">
    <source>
        <dbReference type="SAM" id="MobiDB-lite"/>
    </source>
</evidence>
<comment type="caution">
    <text evidence="2">The sequence shown here is derived from an EMBL/GenBank/DDBJ whole genome shotgun (WGS) entry which is preliminary data.</text>
</comment>